<dbReference type="GO" id="GO:0005506">
    <property type="term" value="F:iron ion binding"/>
    <property type="evidence" value="ECO:0007669"/>
    <property type="project" value="InterPro"/>
</dbReference>
<dbReference type="SUPFAM" id="SSF48264">
    <property type="entry name" value="Cytochrome P450"/>
    <property type="match status" value="1"/>
</dbReference>
<reference evidence="8" key="1">
    <citation type="submission" date="2021-02" db="EMBL/GenBank/DDBJ databases">
        <authorList>
            <person name="Nowell W R."/>
        </authorList>
    </citation>
    <scope>NUCLEOTIDE SEQUENCE</scope>
</reference>
<evidence type="ECO:0000256" key="1">
    <source>
        <dbReference type="ARBA" id="ARBA00001971"/>
    </source>
</evidence>
<accession>A0A8S2FSW4</accession>
<proteinExistence type="inferred from homology"/>
<organism evidence="8 10">
    <name type="scientific">Didymodactylos carnosus</name>
    <dbReference type="NCBI Taxonomy" id="1234261"/>
    <lineage>
        <taxon>Eukaryota</taxon>
        <taxon>Metazoa</taxon>
        <taxon>Spiralia</taxon>
        <taxon>Gnathifera</taxon>
        <taxon>Rotifera</taxon>
        <taxon>Eurotatoria</taxon>
        <taxon>Bdelloidea</taxon>
        <taxon>Philodinida</taxon>
        <taxon>Philodinidae</taxon>
        <taxon>Didymodactylos</taxon>
    </lineage>
</organism>
<dbReference type="Proteomes" id="UP000682733">
    <property type="component" value="Unassembled WGS sequence"/>
</dbReference>
<evidence type="ECO:0000313" key="10">
    <source>
        <dbReference type="Proteomes" id="UP000677228"/>
    </source>
</evidence>
<comment type="similarity">
    <text evidence="2">Belongs to the cytochrome P450 family.</text>
</comment>
<dbReference type="Pfam" id="PF00067">
    <property type="entry name" value="p450"/>
    <property type="match status" value="1"/>
</dbReference>
<dbReference type="PANTHER" id="PTHR24292:SF102">
    <property type="entry name" value="CYTOCHROME P450 FAMILY-RELATED"/>
    <property type="match status" value="1"/>
</dbReference>
<keyword evidence="4" id="KW-0479">Metal-binding</keyword>
<evidence type="ECO:0008006" key="11">
    <source>
        <dbReference type="Google" id="ProtNLM"/>
    </source>
</evidence>
<dbReference type="EMBL" id="CAJNOK010038486">
    <property type="protein sequence ID" value="CAF1538550.1"/>
    <property type="molecule type" value="Genomic_DNA"/>
</dbReference>
<evidence type="ECO:0000256" key="6">
    <source>
        <dbReference type="ARBA" id="ARBA00023004"/>
    </source>
</evidence>
<keyword evidence="3" id="KW-0349">Heme</keyword>
<dbReference type="InterPro" id="IPR050476">
    <property type="entry name" value="Insect_CytP450_Detox"/>
</dbReference>
<evidence type="ECO:0000313" key="9">
    <source>
        <dbReference type="EMBL" id="CAF4326554.1"/>
    </source>
</evidence>
<dbReference type="AlphaFoldDB" id="A0A8S2FSW4"/>
<gene>
    <name evidence="8" type="ORF">OVA965_LOCUS38650</name>
    <name evidence="9" type="ORF">TMI583_LOCUS39853</name>
</gene>
<sequence>MFVAILLLAAFVCLIVTYLWTLKSRYDYFVRRNIPGPSPKFFFGHYLTLWNVPFYSRQIQGWTRQYGNIYGLFEGTRPMYVVSDVDFLQEVFVKQFSSFHSRRRPFITRNMKGNRGHLFSAQADEWRRQRHVINPTFSAAKLKMMTPLVSECIEAMMKKVNEINGDEFNIYALYKRLTLDVICEYLCTIYSL</sequence>
<evidence type="ECO:0000256" key="5">
    <source>
        <dbReference type="ARBA" id="ARBA00023002"/>
    </source>
</evidence>
<keyword evidence="5" id="KW-0560">Oxidoreductase</keyword>
<dbReference type="PANTHER" id="PTHR24292">
    <property type="entry name" value="CYTOCHROME P450"/>
    <property type="match status" value="1"/>
</dbReference>
<dbReference type="InterPro" id="IPR036396">
    <property type="entry name" value="Cyt_P450_sf"/>
</dbReference>
<dbReference type="EMBL" id="CAJOBA010060791">
    <property type="protein sequence ID" value="CAF4326554.1"/>
    <property type="molecule type" value="Genomic_DNA"/>
</dbReference>
<dbReference type="InterPro" id="IPR001128">
    <property type="entry name" value="Cyt_P450"/>
</dbReference>
<evidence type="ECO:0000256" key="7">
    <source>
        <dbReference type="ARBA" id="ARBA00023033"/>
    </source>
</evidence>
<protein>
    <recommendedName>
        <fullName evidence="11">Cytochrome P450</fullName>
    </recommendedName>
</protein>
<comment type="caution">
    <text evidence="8">The sequence shown here is derived from an EMBL/GenBank/DDBJ whole genome shotgun (WGS) entry which is preliminary data.</text>
</comment>
<dbReference type="GO" id="GO:0020037">
    <property type="term" value="F:heme binding"/>
    <property type="evidence" value="ECO:0007669"/>
    <property type="project" value="InterPro"/>
</dbReference>
<comment type="cofactor">
    <cofactor evidence="1">
        <name>heme</name>
        <dbReference type="ChEBI" id="CHEBI:30413"/>
    </cofactor>
</comment>
<evidence type="ECO:0000256" key="3">
    <source>
        <dbReference type="ARBA" id="ARBA00022617"/>
    </source>
</evidence>
<evidence type="ECO:0000256" key="2">
    <source>
        <dbReference type="ARBA" id="ARBA00010617"/>
    </source>
</evidence>
<evidence type="ECO:0000313" key="8">
    <source>
        <dbReference type="EMBL" id="CAF1538550.1"/>
    </source>
</evidence>
<dbReference type="Proteomes" id="UP000677228">
    <property type="component" value="Unassembled WGS sequence"/>
</dbReference>
<evidence type="ECO:0000256" key="4">
    <source>
        <dbReference type="ARBA" id="ARBA00022723"/>
    </source>
</evidence>
<dbReference type="Gene3D" id="1.10.630.10">
    <property type="entry name" value="Cytochrome P450"/>
    <property type="match status" value="1"/>
</dbReference>
<dbReference type="GO" id="GO:0004497">
    <property type="term" value="F:monooxygenase activity"/>
    <property type="evidence" value="ECO:0007669"/>
    <property type="project" value="UniProtKB-KW"/>
</dbReference>
<name>A0A8S2FSW4_9BILA</name>
<dbReference type="GO" id="GO:0016705">
    <property type="term" value="F:oxidoreductase activity, acting on paired donors, with incorporation or reduction of molecular oxygen"/>
    <property type="evidence" value="ECO:0007669"/>
    <property type="project" value="InterPro"/>
</dbReference>
<keyword evidence="7" id="KW-0503">Monooxygenase</keyword>
<keyword evidence="6" id="KW-0408">Iron</keyword>